<dbReference type="Proteomes" id="UP000095286">
    <property type="component" value="Unplaced"/>
</dbReference>
<protein>
    <submittedName>
        <fullName evidence="2">Chromo domain-containing protein</fullName>
    </submittedName>
</protein>
<proteinExistence type="predicted"/>
<reference evidence="2" key="1">
    <citation type="submission" date="2016-11" db="UniProtKB">
        <authorList>
            <consortium name="WormBaseParasite"/>
        </authorList>
    </citation>
    <scope>IDENTIFICATION</scope>
    <source>
        <strain evidence="2">KR3021</strain>
    </source>
</reference>
<evidence type="ECO:0000313" key="2">
    <source>
        <dbReference type="WBParaSite" id="RSKR_0000314300.1"/>
    </source>
</evidence>
<accession>A0AC35TPP8</accession>
<name>A0AC35TPP8_9BILA</name>
<organism evidence="1 2">
    <name type="scientific">Rhabditophanes sp. KR3021</name>
    <dbReference type="NCBI Taxonomy" id="114890"/>
    <lineage>
        <taxon>Eukaryota</taxon>
        <taxon>Metazoa</taxon>
        <taxon>Ecdysozoa</taxon>
        <taxon>Nematoda</taxon>
        <taxon>Chromadorea</taxon>
        <taxon>Rhabditida</taxon>
        <taxon>Tylenchina</taxon>
        <taxon>Panagrolaimomorpha</taxon>
        <taxon>Strongyloidoidea</taxon>
        <taxon>Alloionematidae</taxon>
        <taxon>Rhabditophanes</taxon>
    </lineage>
</organism>
<dbReference type="WBParaSite" id="RSKR_0000314300.1">
    <property type="protein sequence ID" value="RSKR_0000314300.1"/>
    <property type="gene ID" value="RSKR_0000314300"/>
</dbReference>
<sequence length="168" mass="19519">MVAPKMCKAIRSKPVKVSTKKYKVKKILDKKVYNGTEIFYKVHWEGYCRLTEFTWEPIEHFTSMINIDEYESRIIQRNESRRMRTFIGRDPDLMGMGRKITKVEGSFVVGGVKYFIATLFNGDTKYIRKIPEHLKPSIADNLRLSIVEDQKPSMADSLTPPIPDDLNL</sequence>
<evidence type="ECO:0000313" key="1">
    <source>
        <dbReference type="Proteomes" id="UP000095286"/>
    </source>
</evidence>